<dbReference type="EC" id="3.2.2.20" evidence="1"/>
<proteinExistence type="predicted"/>
<gene>
    <name evidence="1" type="ORF">QE364_003375</name>
</gene>
<keyword evidence="1" id="KW-0326">Glycosidase</keyword>
<protein>
    <submittedName>
        <fullName evidence="1">DNA-3-methyladenine glycosylase I</fullName>
        <ecNumber evidence="1">3.2.2.20</ecNumber>
    </submittedName>
</protein>
<sequence length="215" mass="23106">MSDVDLVGDAHRGDAVLGEDGVARCPWAARPGPMRDYHDTEWGVPVAGRGVDRETAYFERLTLEAFQSGLSWSTILAKRPAFREAFAGFDVARVAAYGDEERAALLADARIVRNRAKVDATIVNAGAVLAMREEGPEVFADLLESFRPEEPPAPRVVAEVPTTSPGSLALSKALKKRGLTFVGPTTMHALMEATGLVDTHLVACHRRGVGRAGSR</sequence>
<reference evidence="1" key="1">
    <citation type="submission" date="2023-08" db="EMBL/GenBank/DDBJ databases">
        <title>Functional and genomic diversity of the sorghum phyllosphere microbiome.</title>
        <authorList>
            <person name="Shade A."/>
        </authorList>
    </citation>
    <scope>NUCLEOTIDE SEQUENCE</scope>
    <source>
        <strain evidence="1">SORGH_AS_0885</strain>
    </source>
</reference>
<keyword evidence="1" id="KW-0378">Hydrolase</keyword>
<dbReference type="EMBL" id="JAVIZJ010000010">
    <property type="protein sequence ID" value="MDR6211647.1"/>
    <property type="molecule type" value="Genomic_DNA"/>
</dbReference>
<organism evidence="1 2">
    <name type="scientific">Nocardioides zeae</name>
    <dbReference type="NCBI Taxonomy" id="1457234"/>
    <lineage>
        <taxon>Bacteria</taxon>
        <taxon>Bacillati</taxon>
        <taxon>Actinomycetota</taxon>
        <taxon>Actinomycetes</taxon>
        <taxon>Propionibacteriales</taxon>
        <taxon>Nocardioidaceae</taxon>
        <taxon>Nocardioides</taxon>
    </lineage>
</organism>
<keyword evidence="2" id="KW-1185">Reference proteome</keyword>
<dbReference type="Proteomes" id="UP001261666">
    <property type="component" value="Unassembled WGS sequence"/>
</dbReference>
<comment type="caution">
    <text evidence="1">The sequence shown here is derived from an EMBL/GenBank/DDBJ whole genome shotgun (WGS) entry which is preliminary data.</text>
</comment>
<name>A0ACC6ILX4_9ACTN</name>
<evidence type="ECO:0000313" key="1">
    <source>
        <dbReference type="EMBL" id="MDR6211647.1"/>
    </source>
</evidence>
<accession>A0ACC6ILX4</accession>
<evidence type="ECO:0000313" key="2">
    <source>
        <dbReference type="Proteomes" id="UP001261666"/>
    </source>
</evidence>